<keyword evidence="2" id="KW-0238">DNA-binding</keyword>
<dbReference type="FunFam" id="2.170.150.80:FF:000009">
    <property type="entry name" value="NAC domain-containing protein 8"/>
    <property type="match status" value="1"/>
</dbReference>
<evidence type="ECO:0000259" key="6">
    <source>
        <dbReference type="PROSITE" id="PS51005"/>
    </source>
</evidence>
<feature type="domain" description="NAC" evidence="6">
    <location>
        <begin position="55"/>
        <end position="214"/>
    </location>
</feature>
<dbReference type="InterPro" id="IPR036093">
    <property type="entry name" value="NAC_dom_sf"/>
</dbReference>
<protein>
    <recommendedName>
        <fullName evidence="6">NAC domain-containing protein</fullName>
    </recommendedName>
</protein>
<dbReference type="PANTHER" id="PTHR31079:SF2">
    <property type="entry name" value="NAC DOMAIN CONTAINING PROTEIN 44-RELATED"/>
    <property type="match status" value="1"/>
</dbReference>
<name>A0A8X7RTW9_BRACI</name>
<keyword evidence="1" id="KW-0805">Transcription regulation</keyword>
<dbReference type="Gene3D" id="2.170.150.80">
    <property type="entry name" value="NAC domain"/>
    <property type="match status" value="1"/>
</dbReference>
<dbReference type="AlphaFoldDB" id="A0A8X7RTW9"/>
<accession>A0A8X7RTW9</accession>
<dbReference type="InterPro" id="IPR003441">
    <property type="entry name" value="NAC-dom"/>
</dbReference>
<keyword evidence="3" id="KW-0804">Transcription</keyword>
<keyword evidence="4" id="KW-0539">Nucleus</keyword>
<organism evidence="7 8">
    <name type="scientific">Brassica carinata</name>
    <name type="common">Ethiopian mustard</name>
    <name type="synonym">Abyssinian cabbage</name>
    <dbReference type="NCBI Taxonomy" id="52824"/>
    <lineage>
        <taxon>Eukaryota</taxon>
        <taxon>Viridiplantae</taxon>
        <taxon>Streptophyta</taxon>
        <taxon>Embryophyta</taxon>
        <taxon>Tracheophyta</taxon>
        <taxon>Spermatophyta</taxon>
        <taxon>Magnoliopsida</taxon>
        <taxon>eudicotyledons</taxon>
        <taxon>Gunneridae</taxon>
        <taxon>Pentapetalae</taxon>
        <taxon>rosids</taxon>
        <taxon>malvids</taxon>
        <taxon>Brassicales</taxon>
        <taxon>Brassicaceae</taxon>
        <taxon>Brassiceae</taxon>
        <taxon>Brassica</taxon>
    </lineage>
</organism>
<dbReference type="SUPFAM" id="SSF101941">
    <property type="entry name" value="NAC domain"/>
    <property type="match status" value="1"/>
</dbReference>
<evidence type="ECO:0000313" key="8">
    <source>
        <dbReference type="Proteomes" id="UP000886595"/>
    </source>
</evidence>
<evidence type="ECO:0000313" key="7">
    <source>
        <dbReference type="EMBL" id="KAG2295328.1"/>
    </source>
</evidence>
<keyword evidence="8" id="KW-1185">Reference proteome</keyword>
<dbReference type="PANTHER" id="PTHR31079">
    <property type="entry name" value="NAC DOMAIN-CONTAINING PROTEIN 73"/>
    <property type="match status" value="1"/>
</dbReference>
<reference evidence="7 8" key="1">
    <citation type="submission" date="2020-02" db="EMBL/GenBank/DDBJ databases">
        <authorList>
            <person name="Ma Q."/>
            <person name="Huang Y."/>
            <person name="Song X."/>
            <person name="Pei D."/>
        </authorList>
    </citation>
    <scope>NUCLEOTIDE SEQUENCE [LARGE SCALE GENOMIC DNA]</scope>
    <source>
        <strain evidence="7">Sxm20200214</strain>
        <tissue evidence="7">Leaf</tissue>
    </source>
</reference>
<proteinExistence type="predicted"/>
<feature type="region of interest" description="Disordered" evidence="5">
    <location>
        <begin position="217"/>
        <end position="243"/>
    </location>
</feature>
<dbReference type="EMBL" id="JAAMPC010000009">
    <property type="protein sequence ID" value="KAG2295328.1"/>
    <property type="molecule type" value="Genomic_DNA"/>
</dbReference>
<dbReference type="OrthoDB" id="643388at2759"/>
<dbReference type="InterPro" id="IPR044799">
    <property type="entry name" value="SOG1-like"/>
</dbReference>
<dbReference type="GO" id="GO:0000976">
    <property type="term" value="F:transcription cis-regulatory region binding"/>
    <property type="evidence" value="ECO:0007669"/>
    <property type="project" value="TreeGrafter"/>
</dbReference>
<dbReference type="Pfam" id="PF02365">
    <property type="entry name" value="NAM"/>
    <property type="match status" value="1"/>
</dbReference>
<sequence length="351" mass="38685">MASAWIVDGPGIASKVKNASLSSPLQTRDCGASIQCPNCCFRIDNTNVLVPWPGLPKGVKFEPTDADIIEFLEAKCGIGGSEPHVLIEEFIRPVTEDVGINYTHPENLPGANKDGVGAFFYHTTVQAYGTGQRKRRKITPTCLNEEPVRWHKTGKTKHVLLNGVERGCKKIMVLYKSAINGAKPEKTNWVLHQYHLGTEGNERGEYVVSKITYQKEKVKDEGESSGVRGGPTTPMTNTPPPPRPVDEKAFDDDKMFDPFFEGLESIPEAALWSKKARIEEDVAVNLSEDNLTCNESIEASSLWENQILPNPGLGELDGFALSDLENVDLGTPPDFLTLASQDSLMNWMGWL</sequence>
<evidence type="ECO:0000256" key="1">
    <source>
        <dbReference type="ARBA" id="ARBA00023015"/>
    </source>
</evidence>
<comment type="caution">
    <text evidence="7">The sequence shown here is derived from an EMBL/GenBank/DDBJ whole genome shotgun (WGS) entry which is preliminary data.</text>
</comment>
<gene>
    <name evidence="7" type="ORF">Bca52824_041997</name>
</gene>
<evidence type="ECO:0000256" key="3">
    <source>
        <dbReference type="ARBA" id="ARBA00023163"/>
    </source>
</evidence>
<dbReference type="GO" id="GO:0003700">
    <property type="term" value="F:DNA-binding transcription factor activity"/>
    <property type="evidence" value="ECO:0007669"/>
    <property type="project" value="InterPro"/>
</dbReference>
<dbReference type="GO" id="GO:0005634">
    <property type="term" value="C:nucleus"/>
    <property type="evidence" value="ECO:0007669"/>
    <property type="project" value="TreeGrafter"/>
</dbReference>
<dbReference type="PROSITE" id="PS51005">
    <property type="entry name" value="NAC"/>
    <property type="match status" value="1"/>
</dbReference>
<evidence type="ECO:0000256" key="4">
    <source>
        <dbReference type="ARBA" id="ARBA00023242"/>
    </source>
</evidence>
<dbReference type="Proteomes" id="UP000886595">
    <property type="component" value="Unassembled WGS sequence"/>
</dbReference>
<evidence type="ECO:0000256" key="5">
    <source>
        <dbReference type="SAM" id="MobiDB-lite"/>
    </source>
</evidence>
<evidence type="ECO:0000256" key="2">
    <source>
        <dbReference type="ARBA" id="ARBA00023125"/>
    </source>
</evidence>